<dbReference type="EMBL" id="AFBI03000328">
    <property type="protein sequence ID" value="EJW05253.1"/>
    <property type="molecule type" value="Genomic_DNA"/>
</dbReference>
<name>J9A021_EDHAE</name>
<organism evidence="2 3">
    <name type="scientific">Edhazardia aedis (strain USNM 41457)</name>
    <name type="common">Microsporidian parasite</name>
    <dbReference type="NCBI Taxonomy" id="1003232"/>
    <lineage>
        <taxon>Eukaryota</taxon>
        <taxon>Fungi</taxon>
        <taxon>Fungi incertae sedis</taxon>
        <taxon>Microsporidia</taxon>
        <taxon>Edhazardia</taxon>
    </lineage>
</organism>
<dbReference type="VEuPathDB" id="MicrosporidiaDB:EDEG_04099"/>
<proteinExistence type="predicted"/>
<protein>
    <submittedName>
        <fullName evidence="2">Uncharacterized protein</fullName>
    </submittedName>
</protein>
<dbReference type="AlphaFoldDB" id="J9A021"/>
<evidence type="ECO:0000313" key="3">
    <source>
        <dbReference type="Proteomes" id="UP000003163"/>
    </source>
</evidence>
<keyword evidence="3" id="KW-1185">Reference proteome</keyword>
<dbReference type="InParanoid" id="J9A021"/>
<gene>
    <name evidence="2" type="ORF">EDEG_04099</name>
</gene>
<evidence type="ECO:0000313" key="2">
    <source>
        <dbReference type="EMBL" id="EJW05253.1"/>
    </source>
</evidence>
<evidence type="ECO:0000256" key="1">
    <source>
        <dbReference type="SAM" id="MobiDB-lite"/>
    </source>
</evidence>
<sequence>MKKNLHKKKTGKSQKSDKKAKSLKTVKQAPVKEKVVVAPPKEATKAAIPPPGRVVLNPELRIKFRCPMGLSKTRLRFCVLHTDNLVPSYGVARELLRAVGFSSRDYCGLYREERTGKYNLLALEEALLRDKEIPEEEQVADVLVWPRDAFMKRLGTAFHVVLNGSRRETSPIQDLRIEATKVWNKLDRGDLEGVMEDTCAVKDDE</sequence>
<feature type="region of interest" description="Disordered" evidence="1">
    <location>
        <begin position="1"/>
        <end position="27"/>
    </location>
</feature>
<accession>J9A021</accession>
<feature type="compositionally biased region" description="Basic residues" evidence="1">
    <location>
        <begin position="1"/>
        <end position="12"/>
    </location>
</feature>
<dbReference type="Proteomes" id="UP000003163">
    <property type="component" value="Unassembled WGS sequence"/>
</dbReference>
<dbReference type="HOGENOM" id="CLU_115930_0_0_1"/>
<reference evidence="2 3" key="1">
    <citation type="submission" date="2011-08" db="EMBL/GenBank/DDBJ databases">
        <authorList>
            <person name="Liu Z.J."/>
            <person name="Shi F.L."/>
            <person name="Lu J.Q."/>
            <person name="Li M."/>
            <person name="Wang Z.L."/>
        </authorList>
    </citation>
    <scope>NUCLEOTIDE SEQUENCE [LARGE SCALE GENOMIC DNA]</scope>
    <source>
        <strain evidence="2 3">USNM 41457</strain>
    </source>
</reference>
<comment type="caution">
    <text evidence="2">The sequence shown here is derived from an EMBL/GenBank/DDBJ whole genome shotgun (WGS) entry which is preliminary data.</text>
</comment>
<reference evidence="3" key="2">
    <citation type="submission" date="2015-07" db="EMBL/GenBank/DDBJ databases">
        <title>Contrasting host-pathogen interactions and genome evolution in two generalist and specialist microsporidian pathogens of mosquitoes.</title>
        <authorList>
            <consortium name="The Broad Institute Genomics Platform"/>
            <consortium name="The Broad Institute Genome Sequencing Center for Infectious Disease"/>
            <person name="Cuomo C.A."/>
            <person name="Sanscrainte N.D."/>
            <person name="Goldberg J.M."/>
            <person name="Heiman D."/>
            <person name="Young S."/>
            <person name="Zeng Q."/>
            <person name="Becnel J.J."/>
            <person name="Birren B.W."/>
        </authorList>
    </citation>
    <scope>NUCLEOTIDE SEQUENCE [LARGE SCALE GENOMIC DNA]</scope>
    <source>
        <strain evidence="3">USNM 41457</strain>
    </source>
</reference>